<keyword evidence="2" id="KW-1185">Reference proteome</keyword>
<organism evidence="1 2">
    <name type="scientific">Orlajensenia flava</name>
    <dbReference type="NCBI Taxonomy" id="2565934"/>
    <lineage>
        <taxon>Bacteria</taxon>
        <taxon>Bacillati</taxon>
        <taxon>Actinomycetota</taxon>
        <taxon>Actinomycetes</taxon>
        <taxon>Micrococcales</taxon>
        <taxon>Microbacteriaceae</taxon>
        <taxon>Orlajensenia</taxon>
    </lineage>
</organism>
<proteinExistence type="predicted"/>
<dbReference type="RefSeq" id="WP_136423984.1">
    <property type="nucleotide sequence ID" value="NZ_SSSN01000005.1"/>
</dbReference>
<sequence>MARTHRTQLVLTTLLLGEFLLLVVGVTIAARRGASARPQPFSTTIVALLPRLPLATIPARRSPITTLIRLPVTITARRTRGRAITLLPRLPLTIPTRSRAIPTLVRLTVAITARRTRGRAIALLPRLPLTTITTGRTRGGAIALLPRLPLATVPTGRSPITTLIRLTVAITTRRTRRSGTITLLPRLPLPTITTGCGAIPTLIRLTVTVTARRTRRGGTIPLLPWLPLTIGTRPTTITTFVGLAVAIAARRTRGRPIALLPRLPLTIATRRAAAARRTGVALLVGLALGPLPARFARPAGVGSLLPGLSVVALSGTCRGEIAHGVHLLVSAVATRHYLPAGGSAVVLSGTQMR</sequence>
<dbReference type="AlphaFoldDB" id="A0A4S4FX12"/>
<dbReference type="EMBL" id="SSSN01000005">
    <property type="protein sequence ID" value="THG34186.1"/>
    <property type="molecule type" value="Genomic_DNA"/>
</dbReference>
<name>A0A4S4FX12_9MICO</name>
<protein>
    <submittedName>
        <fullName evidence="1">Uncharacterized protein</fullName>
    </submittedName>
</protein>
<comment type="caution">
    <text evidence="1">The sequence shown here is derived from an EMBL/GenBank/DDBJ whole genome shotgun (WGS) entry which is preliminary data.</text>
</comment>
<gene>
    <name evidence="1" type="ORF">E6C70_07770</name>
</gene>
<accession>A0A4S4FX12</accession>
<dbReference type="Proteomes" id="UP000307380">
    <property type="component" value="Unassembled WGS sequence"/>
</dbReference>
<evidence type="ECO:0000313" key="2">
    <source>
        <dbReference type="Proteomes" id="UP000307380"/>
    </source>
</evidence>
<evidence type="ECO:0000313" key="1">
    <source>
        <dbReference type="EMBL" id="THG34186.1"/>
    </source>
</evidence>
<reference evidence="1 2" key="1">
    <citation type="submission" date="2019-04" db="EMBL/GenBank/DDBJ databases">
        <authorList>
            <person name="Jiang L."/>
        </authorList>
    </citation>
    <scope>NUCLEOTIDE SEQUENCE [LARGE SCALE GENOMIC DNA]</scope>
    <source>
        <strain evidence="1 2">YIM 131861</strain>
    </source>
</reference>